<dbReference type="AlphaFoldDB" id="A0AA39MCM7"/>
<gene>
    <name evidence="1" type="ORF">EV421DRAFT_1744768</name>
</gene>
<sequence length="241" mass="27904">MDKSTNSEHTEPGGSPPKVDVVLPVWHGDVHKIKCKTVNSLLYQVEVGKSDGEVIEHFWVILNTIAWQCKEMQLEVRHNAIEDRIDQHNYHKNIDLGSSLQRRLRIALEEREVQVQEFQDIDSTLKKSLRMEWMKMVDDWIKDRSKLSPYMPRIFDTITEAQVRLELRQDKLSNVKTKSQTGKGMSMIVLPWLGSESSSRRAESKMYRVESWQRLRPRTAPLGYDSTFGGSKPVESLVVPN</sequence>
<organism evidence="1 2">
    <name type="scientific">Armillaria borealis</name>
    <dbReference type="NCBI Taxonomy" id="47425"/>
    <lineage>
        <taxon>Eukaryota</taxon>
        <taxon>Fungi</taxon>
        <taxon>Dikarya</taxon>
        <taxon>Basidiomycota</taxon>
        <taxon>Agaricomycotina</taxon>
        <taxon>Agaricomycetes</taxon>
        <taxon>Agaricomycetidae</taxon>
        <taxon>Agaricales</taxon>
        <taxon>Marasmiineae</taxon>
        <taxon>Physalacriaceae</taxon>
        <taxon>Armillaria</taxon>
    </lineage>
</organism>
<dbReference type="Proteomes" id="UP001175226">
    <property type="component" value="Unassembled WGS sequence"/>
</dbReference>
<evidence type="ECO:0000313" key="2">
    <source>
        <dbReference type="Proteomes" id="UP001175226"/>
    </source>
</evidence>
<proteinExistence type="predicted"/>
<name>A0AA39MCM7_9AGAR</name>
<dbReference type="EMBL" id="JAUEPT010000189">
    <property type="protein sequence ID" value="KAK0429916.1"/>
    <property type="molecule type" value="Genomic_DNA"/>
</dbReference>
<protein>
    <submittedName>
        <fullName evidence="1">Uncharacterized protein</fullName>
    </submittedName>
</protein>
<reference evidence="1" key="1">
    <citation type="submission" date="2023-06" db="EMBL/GenBank/DDBJ databases">
        <authorList>
            <consortium name="Lawrence Berkeley National Laboratory"/>
            <person name="Ahrendt S."/>
            <person name="Sahu N."/>
            <person name="Indic B."/>
            <person name="Wong-Bajracharya J."/>
            <person name="Merenyi Z."/>
            <person name="Ke H.-M."/>
            <person name="Monk M."/>
            <person name="Kocsube S."/>
            <person name="Drula E."/>
            <person name="Lipzen A."/>
            <person name="Balint B."/>
            <person name="Henrissat B."/>
            <person name="Andreopoulos B."/>
            <person name="Martin F.M."/>
            <person name="Harder C.B."/>
            <person name="Rigling D."/>
            <person name="Ford K.L."/>
            <person name="Foster G.D."/>
            <person name="Pangilinan J."/>
            <person name="Papanicolaou A."/>
            <person name="Barry K."/>
            <person name="LaButti K."/>
            <person name="Viragh M."/>
            <person name="Koriabine M."/>
            <person name="Yan M."/>
            <person name="Riley R."/>
            <person name="Champramary S."/>
            <person name="Plett K.L."/>
            <person name="Tsai I.J."/>
            <person name="Slot J."/>
            <person name="Sipos G."/>
            <person name="Plett J."/>
            <person name="Nagy L.G."/>
            <person name="Grigoriev I.V."/>
        </authorList>
    </citation>
    <scope>NUCLEOTIDE SEQUENCE</scope>
    <source>
        <strain evidence="1">FPL87.14</strain>
    </source>
</reference>
<comment type="caution">
    <text evidence="1">The sequence shown here is derived from an EMBL/GenBank/DDBJ whole genome shotgun (WGS) entry which is preliminary data.</text>
</comment>
<evidence type="ECO:0000313" key="1">
    <source>
        <dbReference type="EMBL" id="KAK0429916.1"/>
    </source>
</evidence>
<accession>A0AA39MCM7</accession>
<dbReference type="InterPro" id="IPR040521">
    <property type="entry name" value="KDZ"/>
</dbReference>
<keyword evidence="2" id="KW-1185">Reference proteome</keyword>
<dbReference type="Pfam" id="PF18758">
    <property type="entry name" value="KDZ"/>
    <property type="match status" value="1"/>
</dbReference>